<evidence type="ECO:0000313" key="2">
    <source>
        <dbReference type="Proteomes" id="UP000663879"/>
    </source>
</evidence>
<dbReference type="GO" id="GO:0035082">
    <property type="term" value="P:axoneme assembly"/>
    <property type="evidence" value="ECO:0007669"/>
    <property type="project" value="InterPro"/>
</dbReference>
<evidence type="ECO:0000313" key="1">
    <source>
        <dbReference type="EMBL" id="CAF0909353.1"/>
    </source>
</evidence>
<accession>A0A814A4D3</accession>
<sequence length="246" mass="29303">MDSPIYRLLARAEHEKNVEFLKEAYSQLDPEISSNKDKSTKDIENFSQSLYVECAEKAINFNEHQIANRCIQIYFSLPMISNQFLARAYLCQFELLAPKSTFETKNLEKAIPFLFKAIDFSIKNKRYNFLVYNSSLIFWKYARSFIKTNFKRHLCVPLKKLIESLRDIDDADYEWRAFLEKTLIEAYVDDKQINEANSLAIELLKFIENYLPNQYEEFFEFLVSKKADLEIVLFRNQKEILVFYTF</sequence>
<dbReference type="GO" id="GO:0060294">
    <property type="term" value="P:cilium movement involved in cell motility"/>
    <property type="evidence" value="ECO:0007669"/>
    <property type="project" value="InterPro"/>
</dbReference>
<name>A0A814A4D3_9BILA</name>
<dbReference type="AlphaFoldDB" id="A0A814A4D3"/>
<dbReference type="EMBL" id="CAJNOC010002050">
    <property type="protein sequence ID" value="CAF0909353.1"/>
    <property type="molecule type" value="Genomic_DNA"/>
</dbReference>
<reference evidence="1" key="1">
    <citation type="submission" date="2021-02" db="EMBL/GenBank/DDBJ databases">
        <authorList>
            <person name="Nowell W R."/>
        </authorList>
    </citation>
    <scope>NUCLEOTIDE SEQUENCE</scope>
    <source>
        <strain evidence="1">Ploen Becks lab</strain>
    </source>
</reference>
<keyword evidence="2" id="KW-1185">Reference proteome</keyword>
<proteinExistence type="predicted"/>
<dbReference type="PANTHER" id="PTHR15977">
    <property type="entry name" value="CILIA- AND FLAGELLA-ASSOCIATED PROTEIN 46"/>
    <property type="match status" value="1"/>
</dbReference>
<dbReference type="OrthoDB" id="68437at2759"/>
<dbReference type="InterPro" id="IPR057466">
    <property type="entry name" value="CFAP46_TPR"/>
</dbReference>
<dbReference type="Proteomes" id="UP000663879">
    <property type="component" value="Unassembled WGS sequence"/>
</dbReference>
<organism evidence="1 2">
    <name type="scientific">Brachionus calyciflorus</name>
    <dbReference type="NCBI Taxonomy" id="104777"/>
    <lineage>
        <taxon>Eukaryota</taxon>
        <taxon>Metazoa</taxon>
        <taxon>Spiralia</taxon>
        <taxon>Gnathifera</taxon>
        <taxon>Rotifera</taxon>
        <taxon>Eurotatoria</taxon>
        <taxon>Monogononta</taxon>
        <taxon>Pseudotrocha</taxon>
        <taxon>Ploima</taxon>
        <taxon>Brachionidae</taxon>
        <taxon>Brachionus</taxon>
    </lineage>
</organism>
<dbReference type="InterPro" id="IPR039586">
    <property type="entry name" value="CFAP46"/>
</dbReference>
<dbReference type="PANTHER" id="PTHR15977:SF15">
    <property type="entry name" value="CILIA- AND FLAGELLA-ASSOCIATED PROTEIN 46"/>
    <property type="match status" value="1"/>
</dbReference>
<dbReference type="Pfam" id="PF25439">
    <property type="entry name" value="TPR_CFAP46_N"/>
    <property type="match status" value="1"/>
</dbReference>
<comment type="caution">
    <text evidence="1">The sequence shown here is derived from an EMBL/GenBank/DDBJ whole genome shotgun (WGS) entry which is preliminary data.</text>
</comment>
<gene>
    <name evidence="1" type="ORF">OXX778_LOCUS11816</name>
</gene>
<protein>
    <submittedName>
        <fullName evidence="1">Uncharacterized protein</fullName>
    </submittedName>
</protein>